<dbReference type="GO" id="GO:0009507">
    <property type="term" value="C:chloroplast"/>
    <property type="evidence" value="ECO:0007669"/>
    <property type="project" value="UniProtKB-ARBA"/>
</dbReference>
<reference evidence="3" key="1">
    <citation type="submission" date="2021-01" db="UniProtKB">
        <authorList>
            <consortium name="EnsemblPlants"/>
        </authorList>
    </citation>
    <scope>IDENTIFICATION</scope>
</reference>
<dbReference type="Pfam" id="PF16561">
    <property type="entry name" value="AMPK1_CBM"/>
    <property type="match status" value="1"/>
</dbReference>
<feature type="compositionally biased region" description="Polar residues" evidence="1">
    <location>
        <begin position="180"/>
        <end position="192"/>
    </location>
</feature>
<dbReference type="InterPro" id="IPR013783">
    <property type="entry name" value="Ig-like_fold"/>
</dbReference>
<sequence length="531" mass="58176">MLASTNPRNALLFASCDHLASSSTSTRMLCVVYPGKGMNLGMNLGGLESRGGVLGISGYGVKNARNGVVGRCGSRGGDWDLEAEILEFMKGSGKPAAFPSKKELVEAGRMDLVVGIEREGGWLALGWDLEDEVVGCGGDAVRDWEAIMSRQCGSEAAQMRSDTGQEKSNMVEDESMGLGSESSTAASSFDETLSVNGDEVTGVEGILSRLEKERSTAFRVSFKEREILDHALSDYGENNQVAYPSGSTSYTTVVGHDRSRDIGISSYLATTSQDSVPSDFEDTLNVRSDTWQSWSKRRADISAMEFEAGGGDFESADVSGDNFISTREGASKHLDLRKDSSRDRYRPDFIRTRLRDLELELSAALQSLKSTSHESSMLKVSEDPSEEMRNLSDAWEFQQTEIMHAKDSLRSIRAKLAVLEGKMALAIMDAQTTTEAKQKKIDKARHALQLLRTTSVVWPNSASEVLLVGSFDGWTTQRRMVKSTTGIHSICLKLYPGVHEIKFIVDGVWRVDPLRPITRSNGFENNLLIVT</sequence>
<dbReference type="EnsemblPlants" id="Kaladp0071s0145.1.v1.1">
    <property type="protein sequence ID" value="Kaladp0071s0145.1.v1.1"/>
    <property type="gene ID" value="Kaladp0071s0145.v1.1"/>
</dbReference>
<organism evidence="3 4">
    <name type="scientific">Kalanchoe fedtschenkoi</name>
    <name type="common">Lavender scallops</name>
    <name type="synonym">South American air plant</name>
    <dbReference type="NCBI Taxonomy" id="63787"/>
    <lineage>
        <taxon>Eukaryota</taxon>
        <taxon>Viridiplantae</taxon>
        <taxon>Streptophyta</taxon>
        <taxon>Embryophyta</taxon>
        <taxon>Tracheophyta</taxon>
        <taxon>Spermatophyta</taxon>
        <taxon>Magnoliopsida</taxon>
        <taxon>eudicotyledons</taxon>
        <taxon>Gunneridae</taxon>
        <taxon>Pentapetalae</taxon>
        <taxon>Saxifragales</taxon>
        <taxon>Crassulaceae</taxon>
        <taxon>Kalanchoe</taxon>
    </lineage>
</organism>
<dbReference type="InterPro" id="IPR014756">
    <property type="entry name" value="Ig_E-set"/>
</dbReference>
<dbReference type="Gramene" id="Kaladp0071s0145.1.v1.1">
    <property type="protein sequence ID" value="Kaladp0071s0145.1.v1.1"/>
    <property type="gene ID" value="Kaladp0071s0145.v1.1"/>
</dbReference>
<feature type="region of interest" description="Disordered" evidence="1">
    <location>
        <begin position="155"/>
        <end position="192"/>
    </location>
</feature>
<keyword evidence="4" id="KW-1185">Reference proteome</keyword>
<feature type="domain" description="AMP-activated protein kinase glycogen-binding" evidence="2">
    <location>
        <begin position="454"/>
        <end position="530"/>
    </location>
</feature>
<evidence type="ECO:0000259" key="2">
    <source>
        <dbReference type="Pfam" id="PF16561"/>
    </source>
</evidence>
<protein>
    <recommendedName>
        <fullName evidence="2">AMP-activated protein kinase glycogen-binding domain-containing protein</fullName>
    </recommendedName>
</protein>
<dbReference type="Gene3D" id="2.60.40.10">
    <property type="entry name" value="Immunoglobulins"/>
    <property type="match status" value="1"/>
</dbReference>
<dbReference type="OMA" id="ATPCKIF"/>
<dbReference type="PANTHER" id="PTHR47434">
    <property type="entry name" value="PROTEIN PTST HOMOLOG 3, CHLOROPLASTIC"/>
    <property type="match status" value="1"/>
</dbReference>
<evidence type="ECO:0000313" key="4">
    <source>
        <dbReference type="Proteomes" id="UP000594263"/>
    </source>
</evidence>
<dbReference type="InterPro" id="IPR032640">
    <property type="entry name" value="AMPK1_CBM"/>
</dbReference>
<dbReference type="AlphaFoldDB" id="A0A7N0UK63"/>
<dbReference type="SUPFAM" id="SSF81296">
    <property type="entry name" value="E set domains"/>
    <property type="match status" value="1"/>
</dbReference>
<proteinExistence type="predicted"/>
<dbReference type="Proteomes" id="UP000594263">
    <property type="component" value="Unplaced"/>
</dbReference>
<evidence type="ECO:0000256" key="1">
    <source>
        <dbReference type="SAM" id="MobiDB-lite"/>
    </source>
</evidence>
<dbReference type="CDD" id="cd02859">
    <property type="entry name" value="E_set_AMPKbeta_like_N"/>
    <property type="match status" value="1"/>
</dbReference>
<accession>A0A7N0UK63</accession>
<name>A0A7N0UK63_KALFE</name>
<evidence type="ECO:0000313" key="3">
    <source>
        <dbReference type="EnsemblPlants" id="Kaladp0071s0145.1.v1.1"/>
    </source>
</evidence>
<dbReference type="PANTHER" id="PTHR47434:SF1">
    <property type="entry name" value="PROTEIN PTST HOMOLOG 2, CHLOROPLASTIC"/>
    <property type="match status" value="1"/>
</dbReference>